<evidence type="ECO:0000256" key="3">
    <source>
        <dbReference type="SAM" id="MobiDB-lite"/>
    </source>
</evidence>
<proteinExistence type="predicted"/>
<dbReference type="STRING" id="286115.A0A507CWK4"/>
<reference evidence="7 8" key="1">
    <citation type="journal article" date="2019" name="Sci. Rep.">
        <title>Comparative genomics of chytrid fungi reveal insights into the obligate biotrophic and pathogenic lifestyle of Synchytrium endobioticum.</title>
        <authorList>
            <person name="van de Vossenberg B.T.L.H."/>
            <person name="Warris S."/>
            <person name="Nguyen H.D.T."/>
            <person name="van Gent-Pelzer M.P.E."/>
            <person name="Joly D.L."/>
            <person name="van de Geest H.C."/>
            <person name="Bonants P.J.M."/>
            <person name="Smith D.S."/>
            <person name="Levesque C.A."/>
            <person name="van der Lee T.A.J."/>
        </authorList>
    </citation>
    <scope>NUCLEOTIDE SEQUENCE [LARGE SCALE GENOMIC DNA]</scope>
    <source>
        <strain evidence="5 8">LEV6574</strain>
        <strain evidence="6 7">MB42</strain>
    </source>
</reference>
<evidence type="ECO:0000256" key="2">
    <source>
        <dbReference type="ARBA" id="ARBA00022737"/>
    </source>
</evidence>
<dbReference type="InterPro" id="IPR055414">
    <property type="entry name" value="LRR_R13L4/SHOC2-like"/>
</dbReference>
<dbReference type="PANTHER" id="PTHR48051">
    <property type="match status" value="1"/>
</dbReference>
<dbReference type="Proteomes" id="UP000317494">
    <property type="component" value="Unassembled WGS sequence"/>
</dbReference>
<dbReference type="Gene3D" id="3.80.10.10">
    <property type="entry name" value="Ribonuclease Inhibitor"/>
    <property type="match status" value="1"/>
</dbReference>
<dbReference type="SMART" id="SM00364">
    <property type="entry name" value="LRR_BAC"/>
    <property type="match status" value="4"/>
</dbReference>
<sequence length="626" mass="68223">MKVDSTISKSSNKSSPSSATPNGDKDAATTTVTTPQDLIAMITTEAAKAENSLNLSQRDLIELPPDIAMLTSLERLGLSSNRLTSLPIEFKSLRRLRYLNLKSNQLREVPPILGEMNHLEILDISRNKIRRLPNSFGRLMNLKVLSVARNRLVELPGYIGNMRELKVLKLECNPIEWPPPDVVHANSDISIDVWLKNLKDYLLREGDRRSALKRLPTREILSTESRLESELGANWKECDTLCDVYFKGRPPLKLNELSSRGDRVLDICRTVAFATAQLYRVVRQMVANVASDRAIVEREVTALNRPSRRLIALLMETEERMMKAVMSDDSHGRLKSVAATAVTEAKRLVIEITSYLPVLIVKCDPRLLRSILVSWYSVASEVAEALQASTELAISFPAPTMINAPHLGLRIGPSIGGNSDRSSPSTHPFVKTQTNDSNIPCASQLAASAYPNAVAVVDSTFLSMAEAAARATSQLLGLLRDIPELISADSGPPHDSPSTNRSSAVDRDGDSGTDGKKSTDGVTPSSTNMSGLIKQVSDTTASLVQTINEASEKQSPMLQNRVYEDVNNFVKSVVQMSVGARDVAKKYPLSSQTKDGLQQVTRATRELAAYVSRSDGGGGGGSSIGC</sequence>
<dbReference type="InterPro" id="IPR019487">
    <property type="entry name" value="RAM_signalling_pathway_SOG2"/>
</dbReference>
<dbReference type="Pfam" id="PF10428">
    <property type="entry name" value="SOG2"/>
    <property type="match status" value="1"/>
</dbReference>
<dbReference type="EMBL" id="QEAN01000149">
    <property type="protein sequence ID" value="TPX45653.1"/>
    <property type="molecule type" value="Genomic_DNA"/>
</dbReference>
<evidence type="ECO:0000313" key="8">
    <source>
        <dbReference type="Proteomes" id="UP000320475"/>
    </source>
</evidence>
<dbReference type="Proteomes" id="UP000320475">
    <property type="component" value="Unassembled WGS sequence"/>
</dbReference>
<dbReference type="PROSITE" id="PS51450">
    <property type="entry name" value="LRR"/>
    <property type="match status" value="3"/>
</dbReference>
<protein>
    <recommendedName>
        <fullName evidence="4">Disease resistance R13L4/SHOC-2-like LRR domain-containing protein</fullName>
    </recommendedName>
</protein>
<evidence type="ECO:0000313" key="7">
    <source>
        <dbReference type="Proteomes" id="UP000317494"/>
    </source>
</evidence>
<dbReference type="Pfam" id="PF23598">
    <property type="entry name" value="LRR_14"/>
    <property type="match status" value="1"/>
</dbReference>
<feature type="compositionally biased region" description="Polar residues" evidence="3">
    <location>
        <begin position="520"/>
        <end position="531"/>
    </location>
</feature>
<feature type="region of interest" description="Disordered" evidence="3">
    <location>
        <begin position="486"/>
        <end position="531"/>
    </location>
</feature>
<dbReference type="InterPro" id="IPR050216">
    <property type="entry name" value="LRR_domain-containing"/>
</dbReference>
<dbReference type="SMART" id="SM00369">
    <property type="entry name" value="LRR_TYP"/>
    <property type="match status" value="4"/>
</dbReference>
<feature type="compositionally biased region" description="Low complexity" evidence="3">
    <location>
        <begin position="1"/>
        <end position="22"/>
    </location>
</feature>
<feature type="region of interest" description="Disordered" evidence="3">
    <location>
        <begin position="415"/>
        <end position="435"/>
    </location>
</feature>
<gene>
    <name evidence="5" type="ORF">SeLEV6574_g04944</name>
    <name evidence="6" type="ORF">SeMB42_g03929</name>
</gene>
<dbReference type="OrthoDB" id="1394818at2759"/>
<dbReference type="SUPFAM" id="SSF52058">
    <property type="entry name" value="L domain-like"/>
    <property type="match status" value="1"/>
</dbReference>
<feature type="compositionally biased region" description="Basic and acidic residues" evidence="3">
    <location>
        <begin position="504"/>
        <end position="519"/>
    </location>
</feature>
<dbReference type="InterPro" id="IPR032675">
    <property type="entry name" value="LRR_dom_sf"/>
</dbReference>
<comment type="caution">
    <text evidence="5">The sequence shown here is derived from an EMBL/GenBank/DDBJ whole genome shotgun (WGS) entry which is preliminary data.</text>
</comment>
<dbReference type="AlphaFoldDB" id="A0A507CWK4"/>
<dbReference type="EMBL" id="QEAM01000215">
    <property type="protein sequence ID" value="TPX43622.1"/>
    <property type="molecule type" value="Genomic_DNA"/>
</dbReference>
<keyword evidence="7" id="KW-1185">Reference proteome</keyword>
<accession>A0A507CWK4</accession>
<dbReference type="GO" id="GO:0005737">
    <property type="term" value="C:cytoplasm"/>
    <property type="evidence" value="ECO:0007669"/>
    <property type="project" value="TreeGrafter"/>
</dbReference>
<keyword evidence="2" id="KW-0677">Repeat</keyword>
<feature type="region of interest" description="Disordered" evidence="3">
    <location>
        <begin position="1"/>
        <end position="31"/>
    </location>
</feature>
<dbReference type="PANTHER" id="PTHR48051:SF46">
    <property type="entry name" value="LEUCINE RICH REPEAT-CONTAINING DOMAIN PROTEIN"/>
    <property type="match status" value="1"/>
</dbReference>
<evidence type="ECO:0000313" key="6">
    <source>
        <dbReference type="EMBL" id="TPX45653.1"/>
    </source>
</evidence>
<evidence type="ECO:0000313" key="5">
    <source>
        <dbReference type="EMBL" id="TPX43622.1"/>
    </source>
</evidence>
<keyword evidence="1" id="KW-0433">Leucine-rich repeat</keyword>
<dbReference type="InterPro" id="IPR001611">
    <property type="entry name" value="Leu-rich_rpt"/>
</dbReference>
<feature type="domain" description="Disease resistance R13L4/SHOC-2-like LRR" evidence="4">
    <location>
        <begin position="91"/>
        <end position="172"/>
    </location>
</feature>
<name>A0A507CWK4_9FUNG</name>
<dbReference type="InterPro" id="IPR003591">
    <property type="entry name" value="Leu-rich_rpt_typical-subtyp"/>
</dbReference>
<feature type="compositionally biased region" description="Polar residues" evidence="3">
    <location>
        <begin position="416"/>
        <end position="435"/>
    </location>
</feature>
<evidence type="ECO:0000259" key="4">
    <source>
        <dbReference type="Pfam" id="PF23598"/>
    </source>
</evidence>
<dbReference type="VEuPathDB" id="FungiDB:SeMB42_g03929"/>
<evidence type="ECO:0000256" key="1">
    <source>
        <dbReference type="ARBA" id="ARBA00022614"/>
    </source>
</evidence>
<organism evidence="5 8">
    <name type="scientific">Synchytrium endobioticum</name>
    <dbReference type="NCBI Taxonomy" id="286115"/>
    <lineage>
        <taxon>Eukaryota</taxon>
        <taxon>Fungi</taxon>
        <taxon>Fungi incertae sedis</taxon>
        <taxon>Chytridiomycota</taxon>
        <taxon>Chytridiomycota incertae sedis</taxon>
        <taxon>Chytridiomycetes</taxon>
        <taxon>Synchytriales</taxon>
        <taxon>Synchytriaceae</taxon>
        <taxon>Synchytrium</taxon>
    </lineage>
</organism>